<feature type="transmembrane region" description="Helical" evidence="1">
    <location>
        <begin position="359"/>
        <end position="378"/>
    </location>
</feature>
<feature type="transmembrane region" description="Helical" evidence="1">
    <location>
        <begin position="38"/>
        <end position="55"/>
    </location>
</feature>
<name>A0A1H0Z5R7_9MICO</name>
<keyword evidence="1" id="KW-1133">Transmembrane helix</keyword>
<dbReference type="InterPro" id="IPR012429">
    <property type="entry name" value="HGSNAT_cat"/>
</dbReference>
<dbReference type="AlphaFoldDB" id="A0A1H0Z5R7"/>
<evidence type="ECO:0000313" key="3">
    <source>
        <dbReference type="EMBL" id="SDQ22680.1"/>
    </source>
</evidence>
<protein>
    <submittedName>
        <fullName evidence="3">Uncharacterized membrane protein YeiB</fullName>
    </submittedName>
</protein>
<dbReference type="Pfam" id="PF07786">
    <property type="entry name" value="HGSNAT_cat"/>
    <property type="match status" value="1"/>
</dbReference>
<dbReference type="Proteomes" id="UP000182690">
    <property type="component" value="Unassembled WGS sequence"/>
</dbReference>
<feature type="transmembrane region" description="Helical" evidence="1">
    <location>
        <begin position="160"/>
        <end position="179"/>
    </location>
</feature>
<feature type="transmembrane region" description="Helical" evidence="1">
    <location>
        <begin position="105"/>
        <end position="128"/>
    </location>
</feature>
<gene>
    <name evidence="3" type="ORF">SAMN04488565_1465</name>
</gene>
<reference evidence="3 4" key="1">
    <citation type="submission" date="2016-10" db="EMBL/GenBank/DDBJ databases">
        <authorList>
            <person name="de Groot N.N."/>
        </authorList>
    </citation>
    <scope>NUCLEOTIDE SEQUENCE [LARGE SCALE GENOMIC DNA]</scope>
    <source>
        <strain evidence="3 4">DSM 22788</strain>
    </source>
</reference>
<keyword evidence="1" id="KW-0812">Transmembrane</keyword>
<dbReference type="eggNOG" id="COG2311">
    <property type="taxonomic scope" value="Bacteria"/>
</dbReference>
<feature type="transmembrane region" description="Helical" evidence="1">
    <location>
        <begin position="199"/>
        <end position="222"/>
    </location>
</feature>
<dbReference type="STRING" id="1079994.SAMN04488565_1465"/>
<evidence type="ECO:0000256" key="1">
    <source>
        <dbReference type="SAM" id="Phobius"/>
    </source>
</evidence>
<feature type="transmembrane region" description="Helical" evidence="1">
    <location>
        <begin position="317"/>
        <end position="339"/>
    </location>
</feature>
<feature type="domain" description="Heparan-alpha-glucosaminide N-acetyltransferase catalytic" evidence="2">
    <location>
        <begin position="32"/>
        <end position="233"/>
    </location>
</feature>
<evidence type="ECO:0000313" key="4">
    <source>
        <dbReference type="Proteomes" id="UP000182690"/>
    </source>
</evidence>
<dbReference type="EMBL" id="FNKB01000001">
    <property type="protein sequence ID" value="SDQ22680.1"/>
    <property type="molecule type" value="Genomic_DNA"/>
</dbReference>
<evidence type="ECO:0000259" key="2">
    <source>
        <dbReference type="Pfam" id="PF07786"/>
    </source>
</evidence>
<proteinExistence type="predicted"/>
<sequence length="399" mass="41791">MFSLPGLSENSGIVSPASRLRAQIARLGPPARIAGVDLARGLAVIGVFAAHLAVISPLEWSDPGTWSGLVEGRSAVLFAMLAGVSLGIVSVAAERRRLASAVPAPAPLFGLRTQLLLRGVLLWLLGIWLDDLEVPVYVILPAYGALFVLAIPFTRLAPRALFAISAALALGAPFAVQWIDDAVARSDGPLAVEESLRLIAWNYPLPLWLAFLLCGMAAGALLMRSRRYAWPLLGAGVLLAVLGYGVVGSIARAAEGAEARAFSDGAGAWWVAALSDAPHGSGVGEALGSGGFALAVTGAAVLLCLTPLRWIALPLRAVGSMPLTAYVVHISIWAVWIAVETARDPGLDPSAGFRDLDPFWPTTAGVIAGCTLWALTVGQGPLEWLLGRITKAPARWHRP</sequence>
<accession>A0A1H0Z5R7</accession>
<feature type="transmembrane region" description="Helical" evidence="1">
    <location>
        <begin position="75"/>
        <end position="93"/>
    </location>
</feature>
<feature type="transmembrane region" description="Helical" evidence="1">
    <location>
        <begin position="286"/>
        <end position="305"/>
    </location>
</feature>
<organism evidence="3 4">
    <name type="scientific">Leucobacter chromiiresistens</name>
    <dbReference type="NCBI Taxonomy" id="1079994"/>
    <lineage>
        <taxon>Bacteria</taxon>
        <taxon>Bacillati</taxon>
        <taxon>Actinomycetota</taxon>
        <taxon>Actinomycetes</taxon>
        <taxon>Micrococcales</taxon>
        <taxon>Microbacteriaceae</taxon>
        <taxon>Leucobacter</taxon>
    </lineage>
</organism>
<keyword evidence="1" id="KW-0472">Membrane</keyword>
<feature type="transmembrane region" description="Helical" evidence="1">
    <location>
        <begin position="134"/>
        <end position="153"/>
    </location>
</feature>
<feature type="transmembrane region" description="Helical" evidence="1">
    <location>
        <begin position="229"/>
        <end position="251"/>
    </location>
</feature>
<dbReference type="RefSeq" id="WP_231291470.1">
    <property type="nucleotide sequence ID" value="NZ_FNKB01000001.1"/>
</dbReference>